<comment type="caution">
    <text evidence="8">The sequence shown here is derived from an EMBL/GenBank/DDBJ whole genome shotgun (WGS) entry which is preliminary data.</text>
</comment>
<evidence type="ECO:0000256" key="6">
    <source>
        <dbReference type="SAM" id="Phobius"/>
    </source>
</evidence>
<evidence type="ECO:0000259" key="7">
    <source>
        <dbReference type="Pfam" id="PF03151"/>
    </source>
</evidence>
<evidence type="ECO:0000313" key="8">
    <source>
        <dbReference type="EMBL" id="CAK0902217.1"/>
    </source>
</evidence>
<gene>
    <name evidence="8" type="ORF">PCOR1329_LOCUS78900</name>
</gene>
<keyword evidence="4 6" id="KW-0472">Membrane</keyword>
<keyword evidence="3 6" id="KW-1133">Transmembrane helix</keyword>
<accession>A0ABN9XQK5</accession>
<feature type="transmembrane region" description="Helical" evidence="6">
    <location>
        <begin position="182"/>
        <end position="201"/>
    </location>
</feature>
<dbReference type="EMBL" id="CAUYUJ010021039">
    <property type="protein sequence ID" value="CAK0902217.1"/>
    <property type="molecule type" value="Genomic_DNA"/>
</dbReference>
<name>A0ABN9XQK5_9DINO</name>
<proteinExistence type="predicted"/>
<evidence type="ECO:0000256" key="4">
    <source>
        <dbReference type="ARBA" id="ARBA00023136"/>
    </source>
</evidence>
<keyword evidence="9" id="KW-1185">Reference proteome</keyword>
<dbReference type="InterPro" id="IPR050186">
    <property type="entry name" value="TPT_transporter"/>
</dbReference>
<dbReference type="PANTHER" id="PTHR11132">
    <property type="entry name" value="SOLUTE CARRIER FAMILY 35"/>
    <property type="match status" value="1"/>
</dbReference>
<reference evidence="8" key="1">
    <citation type="submission" date="2023-10" db="EMBL/GenBank/DDBJ databases">
        <authorList>
            <person name="Chen Y."/>
            <person name="Shah S."/>
            <person name="Dougan E. K."/>
            <person name="Thang M."/>
            <person name="Chan C."/>
        </authorList>
    </citation>
    <scope>NUCLEOTIDE SEQUENCE [LARGE SCALE GENOMIC DNA]</scope>
</reference>
<comment type="subcellular location">
    <subcellularLocation>
        <location evidence="1">Membrane</location>
        <topology evidence="1">Multi-pass membrane protein</topology>
    </subcellularLocation>
</comment>
<feature type="transmembrane region" description="Helical" evidence="6">
    <location>
        <begin position="305"/>
        <end position="324"/>
    </location>
</feature>
<feature type="transmembrane region" description="Helical" evidence="6">
    <location>
        <begin position="70"/>
        <end position="90"/>
    </location>
</feature>
<dbReference type="InterPro" id="IPR004853">
    <property type="entry name" value="Sugar_P_trans_dom"/>
</dbReference>
<feature type="domain" description="Sugar phosphate transporter" evidence="7">
    <location>
        <begin position="76"/>
        <end position="376"/>
    </location>
</feature>
<dbReference type="Pfam" id="PF03151">
    <property type="entry name" value="TPT"/>
    <property type="match status" value="1"/>
</dbReference>
<sequence>PFWLKRGRRGRPGVGFAAPPWRTQVGPAMSHRQRLDEEDPPGALLLEGGKASGLLDRPVAAPRSRAAQDVAYVAGLAVCYMAISSGLIAFNKYLMHDGRFPYAITIGLLHMSSCFTFNLVLFLVCPSLYPSLTDSRQRVDISGELVLRIILPIAGCFAAQLVLSNAAYLYSSVAFLQMVKQSNVVLVYLFSLALSLEQFCWRRSGVLLFIVGATALTVHGEIHFSWSGLTAQGASMLCEGLKLALQSYSLSSAGKRLDALAYVLLVSPMVLSVLGVVVLGLQVAWPSCPKALQLPPWHVVVQYRWLLIGNGMLAFAMNVSHALFIKSSSAITFILTGVVMKDVVIVSVASVALGELLSGAQVLGFGMQLFGIFLWSMMKAAPQPASLSAASRKVSVQREALESEGSGNGSSWRSDGGGESLSKASSESTMAPPDDDESQLSARGA</sequence>
<evidence type="ECO:0000256" key="2">
    <source>
        <dbReference type="ARBA" id="ARBA00022692"/>
    </source>
</evidence>
<evidence type="ECO:0000256" key="3">
    <source>
        <dbReference type="ARBA" id="ARBA00022989"/>
    </source>
</evidence>
<protein>
    <recommendedName>
        <fullName evidence="7">Sugar phosphate transporter domain-containing protein</fullName>
    </recommendedName>
</protein>
<evidence type="ECO:0000256" key="5">
    <source>
        <dbReference type="SAM" id="MobiDB-lite"/>
    </source>
</evidence>
<dbReference type="Proteomes" id="UP001189429">
    <property type="component" value="Unassembled WGS sequence"/>
</dbReference>
<feature type="region of interest" description="Disordered" evidence="5">
    <location>
        <begin position="398"/>
        <end position="445"/>
    </location>
</feature>
<keyword evidence="2 6" id="KW-0812">Transmembrane</keyword>
<feature type="transmembrane region" description="Helical" evidence="6">
    <location>
        <begin position="259"/>
        <end position="285"/>
    </location>
</feature>
<evidence type="ECO:0000256" key="1">
    <source>
        <dbReference type="ARBA" id="ARBA00004141"/>
    </source>
</evidence>
<feature type="transmembrane region" description="Helical" evidence="6">
    <location>
        <begin position="102"/>
        <end position="124"/>
    </location>
</feature>
<organism evidence="8 9">
    <name type="scientific">Prorocentrum cordatum</name>
    <dbReference type="NCBI Taxonomy" id="2364126"/>
    <lineage>
        <taxon>Eukaryota</taxon>
        <taxon>Sar</taxon>
        <taxon>Alveolata</taxon>
        <taxon>Dinophyceae</taxon>
        <taxon>Prorocentrales</taxon>
        <taxon>Prorocentraceae</taxon>
        <taxon>Prorocentrum</taxon>
    </lineage>
</organism>
<feature type="transmembrane region" description="Helical" evidence="6">
    <location>
        <begin position="145"/>
        <end position="170"/>
    </location>
</feature>
<evidence type="ECO:0000313" key="9">
    <source>
        <dbReference type="Proteomes" id="UP001189429"/>
    </source>
</evidence>
<feature type="non-terminal residue" evidence="8">
    <location>
        <position position="1"/>
    </location>
</feature>